<name>A0A0L0DB59_THETB</name>
<keyword evidence="3" id="KW-1185">Reference proteome</keyword>
<feature type="compositionally biased region" description="Low complexity" evidence="1">
    <location>
        <begin position="180"/>
        <end position="192"/>
    </location>
</feature>
<proteinExistence type="predicted"/>
<feature type="compositionally biased region" description="Acidic residues" evidence="1">
    <location>
        <begin position="198"/>
        <end position="217"/>
    </location>
</feature>
<evidence type="ECO:0000313" key="3">
    <source>
        <dbReference type="Proteomes" id="UP000054408"/>
    </source>
</evidence>
<reference evidence="2 3" key="1">
    <citation type="submission" date="2010-05" db="EMBL/GenBank/DDBJ databases">
        <title>The Genome Sequence of Thecamonas trahens ATCC 50062.</title>
        <authorList>
            <consortium name="The Broad Institute Genome Sequencing Platform"/>
            <person name="Russ C."/>
            <person name="Cuomo C."/>
            <person name="Shea T."/>
            <person name="Young S.K."/>
            <person name="Zeng Q."/>
            <person name="Koehrsen M."/>
            <person name="Haas B."/>
            <person name="Borodovsky M."/>
            <person name="Guigo R."/>
            <person name="Alvarado L."/>
            <person name="Berlin A."/>
            <person name="Bochicchio J."/>
            <person name="Borenstein D."/>
            <person name="Chapman S."/>
            <person name="Chen Z."/>
            <person name="Freedman E."/>
            <person name="Gellesch M."/>
            <person name="Goldberg J."/>
            <person name="Griggs A."/>
            <person name="Gujja S."/>
            <person name="Heilman E."/>
            <person name="Heiman D."/>
            <person name="Hepburn T."/>
            <person name="Howarth C."/>
            <person name="Jen D."/>
            <person name="Larson L."/>
            <person name="Mehta T."/>
            <person name="Park D."/>
            <person name="Pearson M."/>
            <person name="Roberts A."/>
            <person name="Saif S."/>
            <person name="Shenoy N."/>
            <person name="Sisk P."/>
            <person name="Stolte C."/>
            <person name="Sykes S."/>
            <person name="Thomson T."/>
            <person name="Walk T."/>
            <person name="White J."/>
            <person name="Yandava C."/>
            <person name="Burger G."/>
            <person name="Gray M.W."/>
            <person name="Holland P.W.H."/>
            <person name="King N."/>
            <person name="Lang F.B.F."/>
            <person name="Roger A.J."/>
            <person name="Ruiz-Trillo I."/>
            <person name="Lander E."/>
            <person name="Nusbaum C."/>
        </authorList>
    </citation>
    <scope>NUCLEOTIDE SEQUENCE [LARGE SCALE GENOMIC DNA]</scope>
    <source>
        <strain evidence="2 3">ATCC 50062</strain>
    </source>
</reference>
<feature type="region of interest" description="Disordered" evidence="1">
    <location>
        <begin position="158"/>
        <end position="217"/>
    </location>
</feature>
<dbReference type="GeneID" id="25564906"/>
<gene>
    <name evidence="2" type="ORF">AMSG_05501</name>
</gene>
<sequence length="217" mass="22625">MLYAEMHRKALPRASKAPGAVVGKVARSLFQCKAGRSRKTRASGSVPLRKRASVKVGCPLSISVWEFVFPPNASVSAKKRPNRITNSDKALSAALAMRIAPVLLKAFGSRSLLHTLQIPAARPQPVPSPPPPLHSSVPAAAAAGPTVKVSVASAVAAAAHPSSKRKRSDNDGAFTVNKVARALSPSSLSRPRIGSVGDDGDGDGDDDDDDEELVVVM</sequence>
<protein>
    <submittedName>
        <fullName evidence="2">Uncharacterized protein</fullName>
    </submittedName>
</protein>
<dbReference type="EMBL" id="GL349455">
    <property type="protein sequence ID" value="KNC49485.1"/>
    <property type="molecule type" value="Genomic_DNA"/>
</dbReference>
<organism evidence="2 3">
    <name type="scientific">Thecamonas trahens ATCC 50062</name>
    <dbReference type="NCBI Taxonomy" id="461836"/>
    <lineage>
        <taxon>Eukaryota</taxon>
        <taxon>Apusozoa</taxon>
        <taxon>Apusomonadida</taxon>
        <taxon>Apusomonadidae</taxon>
        <taxon>Thecamonas</taxon>
    </lineage>
</organism>
<evidence type="ECO:0000256" key="1">
    <source>
        <dbReference type="SAM" id="MobiDB-lite"/>
    </source>
</evidence>
<accession>A0A0L0DB59</accession>
<dbReference type="Proteomes" id="UP000054408">
    <property type="component" value="Unassembled WGS sequence"/>
</dbReference>
<dbReference type="AlphaFoldDB" id="A0A0L0DB59"/>
<evidence type="ECO:0000313" key="2">
    <source>
        <dbReference type="EMBL" id="KNC49485.1"/>
    </source>
</evidence>
<dbReference type="RefSeq" id="XP_013757904.1">
    <property type="nucleotide sequence ID" value="XM_013902450.1"/>
</dbReference>